<dbReference type="Gene3D" id="3.40.1390.20">
    <property type="entry name" value="HprK N-terminal domain-like"/>
    <property type="match status" value="1"/>
</dbReference>
<keyword evidence="4 10" id="KW-0808">Transferase</keyword>
<keyword evidence="10" id="KW-0479">Metal-binding</keyword>
<comment type="catalytic activity">
    <reaction evidence="1 10">
        <text>[HPr protein]-L-serine + ATP = [HPr protein]-O-phospho-L-serine + ADP + H(+)</text>
        <dbReference type="Rhea" id="RHEA:46600"/>
        <dbReference type="Rhea" id="RHEA-COMP:11602"/>
        <dbReference type="Rhea" id="RHEA-COMP:11603"/>
        <dbReference type="ChEBI" id="CHEBI:15378"/>
        <dbReference type="ChEBI" id="CHEBI:29999"/>
        <dbReference type="ChEBI" id="CHEBI:30616"/>
        <dbReference type="ChEBI" id="CHEBI:83421"/>
        <dbReference type="ChEBI" id="CHEBI:456216"/>
    </reaction>
</comment>
<comment type="caution">
    <text evidence="10">Lacks conserved residue(s) required for the propagation of feature annotation.</text>
</comment>
<evidence type="ECO:0000256" key="9">
    <source>
        <dbReference type="ARBA" id="ARBA00047657"/>
    </source>
</evidence>
<name>A0A523UMI7_UNCT6</name>
<comment type="miscellaneous">
    <text evidence="10">Both phosphorylation and phosphorolysis are carried out by the same active site and suggest a common mechanism for both reactions.</text>
</comment>
<evidence type="ECO:0000259" key="12">
    <source>
        <dbReference type="Pfam" id="PF07475"/>
    </source>
</evidence>
<evidence type="ECO:0000256" key="1">
    <source>
        <dbReference type="ARBA" id="ARBA00001120"/>
    </source>
</evidence>
<keyword evidence="7 10" id="KW-0067">ATP-binding</keyword>
<dbReference type="InterPro" id="IPR028979">
    <property type="entry name" value="Ser_kin/Pase_Hpr-like_N_sf"/>
</dbReference>
<organism evidence="13 14">
    <name type="scientific">candidate division TA06 bacterium</name>
    <dbReference type="NCBI Taxonomy" id="2250710"/>
    <lineage>
        <taxon>Bacteria</taxon>
        <taxon>Bacteria division TA06</taxon>
    </lineage>
</organism>
<feature type="binding site" evidence="10">
    <location>
        <position position="230"/>
    </location>
    <ligand>
        <name>Mg(2+)</name>
        <dbReference type="ChEBI" id="CHEBI:18420"/>
    </ligand>
</feature>
<dbReference type="InterPro" id="IPR011126">
    <property type="entry name" value="Hpr_kin/Pase_Hpr_N"/>
</dbReference>
<dbReference type="SUPFAM" id="SSF75138">
    <property type="entry name" value="HprK N-terminal domain-like"/>
    <property type="match status" value="1"/>
</dbReference>
<dbReference type="EC" id="2.7.11.-" evidence="10"/>
<dbReference type="PANTHER" id="PTHR30305:SF1">
    <property type="entry name" value="HPR KINASE_PHOSPHORYLASE"/>
    <property type="match status" value="1"/>
</dbReference>
<protein>
    <recommendedName>
        <fullName evidence="10">HPr kinase/phosphorylase</fullName>
        <shortName evidence="10">HPrK/P</shortName>
        <ecNumber evidence="10">2.7.11.-</ecNumber>
        <ecNumber evidence="10">2.7.4.-</ecNumber>
    </recommendedName>
    <alternativeName>
        <fullName evidence="10">HPr(Ser) kinase/phosphorylase</fullName>
    </alternativeName>
</protein>
<comment type="cofactor">
    <cofactor evidence="10">
        <name>Mg(2+)</name>
        <dbReference type="ChEBI" id="CHEBI:18420"/>
    </cofactor>
</comment>
<dbReference type="Proteomes" id="UP000315525">
    <property type="component" value="Unassembled WGS sequence"/>
</dbReference>
<feature type="active site" evidence="10">
    <location>
        <position position="183"/>
    </location>
</feature>
<evidence type="ECO:0000256" key="8">
    <source>
        <dbReference type="ARBA" id="ARBA00023268"/>
    </source>
</evidence>
<dbReference type="InterPro" id="IPR003755">
    <property type="entry name" value="HPr(Ser)_kin/Pase"/>
</dbReference>
<feature type="active site" evidence="10">
    <location>
        <position position="271"/>
    </location>
</feature>
<evidence type="ECO:0000313" key="14">
    <source>
        <dbReference type="Proteomes" id="UP000315525"/>
    </source>
</evidence>
<comment type="caution">
    <text evidence="13">The sequence shown here is derived from an EMBL/GenBank/DDBJ whole genome shotgun (WGS) entry which is preliminary data.</text>
</comment>
<keyword evidence="8 10" id="KW-0511">Multifunctional enzyme</keyword>
<keyword evidence="10" id="KW-0460">Magnesium</keyword>
<keyword evidence="5 10" id="KW-0547">Nucleotide-binding</keyword>
<comment type="subunit">
    <text evidence="10">Homohexamer.</text>
</comment>
<gene>
    <name evidence="10 13" type="primary">hprK</name>
    <name evidence="13" type="ORF">E3J62_12435</name>
</gene>
<evidence type="ECO:0000256" key="6">
    <source>
        <dbReference type="ARBA" id="ARBA00022777"/>
    </source>
</evidence>
<dbReference type="EMBL" id="SOJN01000148">
    <property type="protein sequence ID" value="TET43753.1"/>
    <property type="molecule type" value="Genomic_DNA"/>
</dbReference>
<feature type="binding site" evidence="10">
    <location>
        <position position="184"/>
    </location>
    <ligand>
        <name>Mg(2+)</name>
        <dbReference type="ChEBI" id="CHEBI:18420"/>
    </ligand>
</feature>
<dbReference type="EC" id="2.7.4.-" evidence="10"/>
<dbReference type="InterPro" id="IPR027417">
    <property type="entry name" value="P-loop_NTPase"/>
</dbReference>
<sequence>MKKETGIRKKRLAQGGMMTKVKSTKIAWILSDRENEFRLKLVSGKTGVDREVRSPDIHRPGLALAGYLKFFPNDRIQVLGKNEISYLNHLGKKEMESALSKLSWGNIPCMVVTNSQPVPALLRRMSNARGVPILVTSMETGAFILVLTEYLNFALAAEKTVHATLVDVFGMGLLLTGAPGIGKSEAALALVERGHRLVADDTVRIVKQSNNILIGSSCNPPEAGLSHHMEIKGVGLVDVYAIYGITAIRLQKRIEVEVELVKWTRATSEVRLGIEEETREIMGVEIPYVHIPLIPGKNVAILCEVVARTQLLKVWGYNPAVEFDEKLIRLMGGHEEMDWE</sequence>
<evidence type="ECO:0000256" key="4">
    <source>
        <dbReference type="ARBA" id="ARBA00022679"/>
    </source>
</evidence>
<dbReference type="GO" id="GO:0004674">
    <property type="term" value="F:protein serine/threonine kinase activity"/>
    <property type="evidence" value="ECO:0007669"/>
    <property type="project" value="UniProtKB-KW"/>
</dbReference>
<dbReference type="GO" id="GO:0000287">
    <property type="term" value="F:magnesium ion binding"/>
    <property type="evidence" value="ECO:0007669"/>
    <property type="project" value="UniProtKB-UniRule"/>
</dbReference>
<comment type="catalytic activity">
    <reaction evidence="9 10">
        <text>[HPr protein]-O-phospho-L-serine + phosphate + H(+) = [HPr protein]-L-serine + diphosphate</text>
        <dbReference type="Rhea" id="RHEA:46604"/>
        <dbReference type="Rhea" id="RHEA-COMP:11602"/>
        <dbReference type="Rhea" id="RHEA-COMP:11603"/>
        <dbReference type="ChEBI" id="CHEBI:15378"/>
        <dbReference type="ChEBI" id="CHEBI:29999"/>
        <dbReference type="ChEBI" id="CHEBI:33019"/>
        <dbReference type="ChEBI" id="CHEBI:43474"/>
        <dbReference type="ChEBI" id="CHEBI:83421"/>
    </reaction>
</comment>
<dbReference type="GO" id="GO:0006109">
    <property type="term" value="P:regulation of carbohydrate metabolic process"/>
    <property type="evidence" value="ECO:0007669"/>
    <property type="project" value="UniProtKB-UniRule"/>
</dbReference>
<keyword evidence="3 10" id="KW-0723">Serine/threonine-protein kinase</keyword>
<evidence type="ECO:0000256" key="10">
    <source>
        <dbReference type="HAMAP-Rule" id="MF_01249"/>
    </source>
</evidence>
<feature type="active site" evidence="10">
    <location>
        <position position="162"/>
    </location>
</feature>
<comment type="domain">
    <text evidence="10">The Walker A ATP-binding motif also binds Pi and PPi.</text>
</comment>
<dbReference type="CDD" id="cd01918">
    <property type="entry name" value="HprK_C"/>
    <property type="match status" value="1"/>
</dbReference>
<evidence type="ECO:0000313" key="13">
    <source>
        <dbReference type="EMBL" id="TET43753.1"/>
    </source>
</evidence>
<feature type="region of interest" description="Important for the catalytic mechanism of both phosphorylation and dephosphorylation" evidence="10">
    <location>
        <begin position="229"/>
        <end position="238"/>
    </location>
</feature>
<dbReference type="GO" id="GO:0000155">
    <property type="term" value="F:phosphorelay sensor kinase activity"/>
    <property type="evidence" value="ECO:0007669"/>
    <property type="project" value="InterPro"/>
</dbReference>
<feature type="domain" description="HPr kinase/phosphorylase C-terminal" evidence="12">
    <location>
        <begin position="155"/>
        <end position="326"/>
    </location>
</feature>
<dbReference type="PANTHER" id="PTHR30305">
    <property type="entry name" value="PROTEIN YJDM-RELATED"/>
    <property type="match status" value="1"/>
</dbReference>
<proteinExistence type="inferred from homology"/>
<dbReference type="Pfam" id="PF07475">
    <property type="entry name" value="Hpr_kinase_C"/>
    <property type="match status" value="1"/>
</dbReference>
<evidence type="ECO:0000256" key="5">
    <source>
        <dbReference type="ARBA" id="ARBA00022741"/>
    </source>
</evidence>
<reference evidence="13 14" key="1">
    <citation type="submission" date="2019-03" db="EMBL/GenBank/DDBJ databases">
        <title>Metabolic potential of uncultured bacteria and archaea associated with petroleum seepage in deep-sea sediments.</title>
        <authorList>
            <person name="Dong X."/>
            <person name="Hubert C."/>
        </authorList>
    </citation>
    <scope>NUCLEOTIDE SEQUENCE [LARGE SCALE GENOMIC DNA]</scope>
    <source>
        <strain evidence="13">E44_bin18</strain>
    </source>
</reference>
<dbReference type="GO" id="GO:0004712">
    <property type="term" value="F:protein serine/threonine/tyrosine kinase activity"/>
    <property type="evidence" value="ECO:0007669"/>
    <property type="project" value="UniProtKB-UniRule"/>
</dbReference>
<dbReference type="Pfam" id="PF02603">
    <property type="entry name" value="Hpr_kinase_N"/>
    <property type="match status" value="1"/>
</dbReference>
<dbReference type="GO" id="GO:0005524">
    <property type="term" value="F:ATP binding"/>
    <property type="evidence" value="ECO:0007669"/>
    <property type="project" value="UniProtKB-UniRule"/>
</dbReference>
<dbReference type="HAMAP" id="MF_01249">
    <property type="entry name" value="HPr_kinase"/>
    <property type="match status" value="1"/>
</dbReference>
<feature type="region of interest" description="Important for the catalytic mechanism of dephosphorylation" evidence="10">
    <location>
        <begin position="292"/>
        <end position="297"/>
    </location>
</feature>
<keyword evidence="6 10" id="KW-0418">Kinase</keyword>
<evidence type="ECO:0000256" key="3">
    <source>
        <dbReference type="ARBA" id="ARBA00022527"/>
    </source>
</evidence>
<evidence type="ECO:0000259" key="11">
    <source>
        <dbReference type="Pfam" id="PF02603"/>
    </source>
</evidence>
<dbReference type="Gene3D" id="3.40.50.300">
    <property type="entry name" value="P-loop containing nucleotide triphosphate hydrolases"/>
    <property type="match status" value="1"/>
</dbReference>
<dbReference type="NCBIfam" id="TIGR00679">
    <property type="entry name" value="hpr-ser"/>
    <property type="match status" value="1"/>
</dbReference>
<evidence type="ECO:0000256" key="2">
    <source>
        <dbReference type="ARBA" id="ARBA00006883"/>
    </source>
</evidence>
<comment type="function">
    <text evidence="10">Catalyzes the ATP- as well as the pyrophosphate-dependent phosphorylation of a specific serine residue in HPr, a phosphocarrier protein of the phosphoenolpyruvate-dependent sugar phosphotransferase system (PTS). HprK/P also catalyzes the pyrophosphate-producing, inorganic phosphate-dependent dephosphorylation (phosphorolysis) of seryl-phosphorylated HPr (P-Ser-HPr).</text>
</comment>
<comment type="similarity">
    <text evidence="2 10">Belongs to the HPrK/P family.</text>
</comment>
<feature type="active site" description="Proton acceptor; for phosphorylation activity. Proton donor; for dephosphorylation activity" evidence="10">
    <location>
        <position position="201"/>
    </location>
</feature>
<dbReference type="InterPro" id="IPR011104">
    <property type="entry name" value="Hpr_kin/Pase_C"/>
</dbReference>
<dbReference type="AlphaFoldDB" id="A0A523UMI7"/>
<accession>A0A523UMI7</accession>
<feature type="domain" description="HPr(Ser) kinase/phosphorylase N-terminal" evidence="11">
    <location>
        <begin position="35"/>
        <end position="151"/>
    </location>
</feature>
<evidence type="ECO:0000256" key="7">
    <source>
        <dbReference type="ARBA" id="ARBA00022840"/>
    </source>
</evidence>
<dbReference type="SUPFAM" id="SSF53795">
    <property type="entry name" value="PEP carboxykinase-like"/>
    <property type="match status" value="1"/>
</dbReference>